<evidence type="ECO:0000256" key="5">
    <source>
        <dbReference type="ARBA" id="ARBA00022833"/>
    </source>
</evidence>
<evidence type="ECO:0000256" key="7">
    <source>
        <dbReference type="SAM" id="MobiDB-lite"/>
    </source>
</evidence>
<dbReference type="GO" id="GO:0097039">
    <property type="term" value="P:protein linear polyubiquitination"/>
    <property type="evidence" value="ECO:0007669"/>
    <property type="project" value="TreeGrafter"/>
</dbReference>
<evidence type="ECO:0000313" key="10">
    <source>
        <dbReference type="Proteomes" id="UP001205998"/>
    </source>
</evidence>
<dbReference type="PROSITE" id="PS01358">
    <property type="entry name" value="ZF_RANBP2_1"/>
    <property type="match status" value="1"/>
</dbReference>
<dbReference type="InterPro" id="IPR029071">
    <property type="entry name" value="Ubiquitin-like_domsf"/>
</dbReference>
<dbReference type="Gene3D" id="2.30.29.30">
    <property type="entry name" value="Pleckstrin-homology domain (PH domain)/Phosphotyrosine-binding domain (PTB)"/>
    <property type="match status" value="1"/>
</dbReference>
<dbReference type="SUPFAM" id="SSF90209">
    <property type="entry name" value="Ran binding protein zinc finger-like"/>
    <property type="match status" value="1"/>
</dbReference>
<name>A0AAD5AVB4_SILAS</name>
<dbReference type="SMART" id="SM00547">
    <property type="entry name" value="ZnF_RBZ"/>
    <property type="match status" value="1"/>
</dbReference>
<evidence type="ECO:0000256" key="4">
    <source>
        <dbReference type="ARBA" id="ARBA00022786"/>
    </source>
</evidence>
<dbReference type="GO" id="GO:0043130">
    <property type="term" value="F:ubiquitin binding"/>
    <property type="evidence" value="ECO:0007669"/>
    <property type="project" value="TreeGrafter"/>
</dbReference>
<dbReference type="Proteomes" id="UP001205998">
    <property type="component" value="Unassembled WGS sequence"/>
</dbReference>
<protein>
    <submittedName>
        <fullName evidence="9">RanBP-type and C3HC4-type zinc finger-containing protein 1</fullName>
    </submittedName>
</protein>
<dbReference type="Pfam" id="PF25393">
    <property type="entry name" value="LTM"/>
    <property type="match status" value="1"/>
</dbReference>
<dbReference type="GO" id="GO:0071797">
    <property type="term" value="C:LUBAC complex"/>
    <property type="evidence" value="ECO:0007669"/>
    <property type="project" value="TreeGrafter"/>
</dbReference>
<dbReference type="InterPro" id="IPR001876">
    <property type="entry name" value="Znf_RanBP2"/>
</dbReference>
<dbReference type="EMBL" id="MU551626">
    <property type="protein sequence ID" value="KAI5622207.1"/>
    <property type="molecule type" value="Genomic_DNA"/>
</dbReference>
<keyword evidence="3 6" id="KW-0863">Zinc-finger</keyword>
<dbReference type="PANTHER" id="PTHR22770:SF45">
    <property type="entry name" value="RANBP-TYPE AND C3HC4-TYPE ZINC FINGER-CONTAINING PROTEIN 1"/>
    <property type="match status" value="1"/>
</dbReference>
<evidence type="ECO:0000256" key="1">
    <source>
        <dbReference type="ARBA" id="ARBA00004906"/>
    </source>
</evidence>
<dbReference type="InterPro" id="IPR011993">
    <property type="entry name" value="PH-like_dom_sf"/>
</dbReference>
<keyword evidence="5" id="KW-0862">Zinc</keyword>
<gene>
    <name evidence="9" type="ORF">C0J50_18269</name>
</gene>
<organism evidence="9 10">
    <name type="scientific">Silurus asotus</name>
    <name type="common">Amur catfish</name>
    <name type="synonym">Parasilurus asotus</name>
    <dbReference type="NCBI Taxonomy" id="30991"/>
    <lineage>
        <taxon>Eukaryota</taxon>
        <taxon>Metazoa</taxon>
        <taxon>Chordata</taxon>
        <taxon>Craniata</taxon>
        <taxon>Vertebrata</taxon>
        <taxon>Euteleostomi</taxon>
        <taxon>Actinopterygii</taxon>
        <taxon>Neopterygii</taxon>
        <taxon>Teleostei</taxon>
        <taxon>Ostariophysi</taxon>
        <taxon>Siluriformes</taxon>
        <taxon>Siluridae</taxon>
        <taxon>Silurus</taxon>
    </lineage>
</organism>
<dbReference type="AlphaFoldDB" id="A0AAD5AVB4"/>
<dbReference type="GO" id="GO:0043161">
    <property type="term" value="P:proteasome-mediated ubiquitin-dependent protein catabolic process"/>
    <property type="evidence" value="ECO:0007669"/>
    <property type="project" value="TreeGrafter"/>
</dbReference>
<evidence type="ECO:0000313" key="9">
    <source>
        <dbReference type="EMBL" id="KAI5622207.1"/>
    </source>
</evidence>
<proteinExistence type="predicted"/>
<comment type="pathway">
    <text evidence="1">Protein modification; protein ubiquitination.</text>
</comment>
<dbReference type="InterPro" id="IPR031912">
    <property type="entry name" value="Sharpin_PH"/>
</dbReference>
<evidence type="ECO:0000256" key="2">
    <source>
        <dbReference type="ARBA" id="ARBA00022723"/>
    </source>
</evidence>
<evidence type="ECO:0000256" key="3">
    <source>
        <dbReference type="ARBA" id="ARBA00022771"/>
    </source>
</evidence>
<dbReference type="InterPro" id="IPR051628">
    <property type="entry name" value="LUBAC_E3_Ligases"/>
</dbReference>
<reference evidence="9" key="1">
    <citation type="submission" date="2018-07" db="EMBL/GenBank/DDBJ databases">
        <title>Comparative genomics of catfishes provides insights into carnivory and benthic adaptation.</title>
        <authorList>
            <person name="Zhang Y."/>
            <person name="Wang D."/>
            <person name="Peng Z."/>
            <person name="Zheng S."/>
            <person name="Shao F."/>
            <person name="Tao W."/>
        </authorList>
    </citation>
    <scope>NUCLEOTIDE SEQUENCE</scope>
    <source>
        <strain evidence="9">Chongqing</strain>
    </source>
</reference>
<dbReference type="GO" id="GO:0008270">
    <property type="term" value="F:zinc ion binding"/>
    <property type="evidence" value="ECO:0007669"/>
    <property type="project" value="UniProtKB-KW"/>
</dbReference>
<feature type="region of interest" description="Disordered" evidence="7">
    <location>
        <begin position="341"/>
        <end position="364"/>
    </location>
</feature>
<dbReference type="SUPFAM" id="SSF54236">
    <property type="entry name" value="Ubiquitin-like"/>
    <property type="match status" value="1"/>
</dbReference>
<dbReference type="GO" id="GO:0004842">
    <property type="term" value="F:ubiquitin-protein transferase activity"/>
    <property type="evidence" value="ECO:0007669"/>
    <property type="project" value="TreeGrafter"/>
</dbReference>
<dbReference type="InterPro" id="IPR036443">
    <property type="entry name" value="Znf_RanBP2_sf"/>
</dbReference>
<keyword evidence="10" id="KW-1185">Reference proteome</keyword>
<dbReference type="InterPro" id="IPR057468">
    <property type="entry name" value="HOIL-1/Sharpin_LTM"/>
</dbReference>
<dbReference type="Pfam" id="PF00641">
    <property type="entry name" value="Zn_ribbon_RanBP"/>
    <property type="match status" value="1"/>
</dbReference>
<feature type="domain" description="RanBP2-type" evidence="8">
    <location>
        <begin position="386"/>
        <end position="415"/>
    </location>
</feature>
<evidence type="ECO:0000256" key="6">
    <source>
        <dbReference type="PROSITE-ProRule" id="PRU00322"/>
    </source>
</evidence>
<dbReference type="GO" id="GO:0043123">
    <property type="term" value="P:positive regulation of canonical NF-kappaB signal transduction"/>
    <property type="evidence" value="ECO:0007669"/>
    <property type="project" value="TreeGrafter"/>
</dbReference>
<dbReference type="PROSITE" id="PS50199">
    <property type="entry name" value="ZF_RANBP2_2"/>
    <property type="match status" value="1"/>
</dbReference>
<dbReference type="Gene3D" id="2.30.30.380">
    <property type="entry name" value="Zn-finger domain of Sec23/24"/>
    <property type="match status" value="1"/>
</dbReference>
<sequence length="429" mass="46340">MALSSGVWAPVFPSPALQQGSNASSGSGCGTVLMSVRVSVSWATLRALRPLRSSGTVEDDSALRLQLSMDPNRPGDFRLTLRDSGSNGRIMSLAEFELCAVRYEIKSPRCHELCVIKPPHDTLTFTFRSEQEAQEWATVMISSLREAHRVAGIASHPTDDTEHLKPVEQSAALSLSAKEELCAELARAIEAGDAQAAKQHATSLAHQQMALTIQPAPKESEVEEISLAVAVEDATSSCCVTVKVVPHMTVASLKQQMFGEYGFHPRVQRWVIGQCLCSEQRSLVSYGVCRDGDTAFLYLLSARHARLSRLQCQQDQESALLAPVPKLTPTPAPASHDWRGYSTLPPRLHHSNTGSGGGGAGKHSISDIMNLERLQLGVPGVRPTNPQAGWSCPSCTFINKSTRPGCEICSTERPNRPELGASEEAALLL</sequence>
<dbReference type="FunFam" id="2.30.29.30:FF:000447">
    <property type="entry name" value="RanBP-type and C3HC4-type zinc finger-containing protein 1"/>
    <property type="match status" value="1"/>
</dbReference>
<dbReference type="Gene3D" id="3.10.20.90">
    <property type="entry name" value="Phosphatidylinositol 3-kinase Catalytic Subunit, Chain A, domain 1"/>
    <property type="match status" value="1"/>
</dbReference>
<evidence type="ECO:0000259" key="8">
    <source>
        <dbReference type="PROSITE" id="PS50199"/>
    </source>
</evidence>
<dbReference type="Pfam" id="PF16764">
    <property type="entry name" value="Sharpin_PH"/>
    <property type="match status" value="1"/>
</dbReference>
<dbReference type="CDD" id="cd01799">
    <property type="entry name" value="Ubl_HOIL1"/>
    <property type="match status" value="1"/>
</dbReference>
<dbReference type="FunFam" id="3.10.20.90:FF:000130">
    <property type="entry name" value="SHANK-associated RH domain interactor"/>
    <property type="match status" value="1"/>
</dbReference>
<dbReference type="PANTHER" id="PTHR22770">
    <property type="entry name" value="UBIQUITIN CONJUGATING ENZYME 7 INTERACTING PROTEIN-RELATED"/>
    <property type="match status" value="1"/>
</dbReference>
<accession>A0AAD5AVB4</accession>
<comment type="caution">
    <text evidence="9">The sequence shown here is derived from an EMBL/GenBank/DDBJ whole genome shotgun (WGS) entry which is preliminary data.</text>
</comment>
<keyword evidence="2" id="KW-0479">Metal-binding</keyword>
<keyword evidence="4" id="KW-0833">Ubl conjugation pathway</keyword>